<feature type="domain" description="Invertebrate defensins family profile" evidence="3">
    <location>
        <begin position="50"/>
        <end position="76"/>
    </location>
</feature>
<keyword evidence="1" id="KW-1015">Disulfide bond</keyword>
<dbReference type="InterPro" id="IPR036574">
    <property type="entry name" value="Scorpion_toxin-like_sf"/>
</dbReference>
<evidence type="ECO:0000256" key="1">
    <source>
        <dbReference type="ARBA" id="ARBA00023157"/>
    </source>
</evidence>
<dbReference type="GO" id="GO:0006952">
    <property type="term" value="P:defense response"/>
    <property type="evidence" value="ECO:0007669"/>
    <property type="project" value="InterPro"/>
</dbReference>
<proteinExistence type="evidence at transcript level"/>
<feature type="signal peptide" evidence="2">
    <location>
        <begin position="1"/>
        <end position="19"/>
    </location>
</feature>
<keyword evidence="2" id="KW-0732">Signal</keyword>
<dbReference type="Pfam" id="PF01097">
    <property type="entry name" value="Defensin_2"/>
    <property type="match status" value="1"/>
</dbReference>
<feature type="chain" id="PRO_5014791243" evidence="2">
    <location>
        <begin position="20"/>
        <end position="90"/>
    </location>
</feature>
<evidence type="ECO:0000256" key="2">
    <source>
        <dbReference type="SAM" id="SignalP"/>
    </source>
</evidence>
<accession>A0A2K8JWT0</accession>
<dbReference type="GO" id="GO:0051707">
    <property type="term" value="P:response to other organism"/>
    <property type="evidence" value="ECO:0007669"/>
    <property type="project" value="UniProtKB-ARBA"/>
</dbReference>
<dbReference type="Gene3D" id="3.30.30.10">
    <property type="entry name" value="Knottin, scorpion toxin-like"/>
    <property type="match status" value="1"/>
</dbReference>
<reference evidence="4" key="1">
    <citation type="submission" date="2016-10" db="EMBL/GenBank/DDBJ databases">
        <title>The assassin bug Pristhesancus plagipennis produces two different types of venom.</title>
        <authorList>
            <person name="Walker A.A."/>
            <person name="Herzig V."/>
            <person name="Jin J."/>
            <person name="Fry B.G."/>
            <person name="King G.F."/>
        </authorList>
    </citation>
    <scope>NUCLEOTIDE SEQUENCE</scope>
    <source>
        <tissue evidence="4">Venom/labial glands</tissue>
    </source>
</reference>
<dbReference type="InterPro" id="IPR001542">
    <property type="entry name" value="Defensin_invertebrate/fungal"/>
</dbReference>
<dbReference type="EMBL" id="KY031126">
    <property type="protein sequence ID" value="ATU82877.1"/>
    <property type="molecule type" value="mRNA"/>
</dbReference>
<name>A0A2K8JWT0_PRIPG</name>
<sequence length="90" mass="9985">MKYSLTLCIALVSLSLVQSLPTADEHRHLGSLKSKRMASSSTAYCYPLGLNSHLCKFNCIRTGYKGGRCQMDVCQCLPPLTETCGRTYFD</sequence>
<dbReference type="AlphaFoldDB" id="A0A2K8JWT0"/>
<protein>
    <submittedName>
        <fullName evidence="4">Secreted Defensin-like peptide</fullName>
    </submittedName>
</protein>
<organism evidence="4">
    <name type="scientific">Pristhesancus plagipennis</name>
    <name type="common">Common assassin bug</name>
    <dbReference type="NCBI Taxonomy" id="1955184"/>
    <lineage>
        <taxon>Eukaryota</taxon>
        <taxon>Metazoa</taxon>
        <taxon>Ecdysozoa</taxon>
        <taxon>Arthropoda</taxon>
        <taxon>Hexapoda</taxon>
        <taxon>Insecta</taxon>
        <taxon>Pterygota</taxon>
        <taxon>Neoptera</taxon>
        <taxon>Paraneoptera</taxon>
        <taxon>Hemiptera</taxon>
        <taxon>Heteroptera</taxon>
        <taxon>Panheteroptera</taxon>
        <taxon>Cimicomorpha</taxon>
        <taxon>Reduviidae</taxon>
        <taxon>Harpactorinae</taxon>
        <taxon>Harpactorini</taxon>
        <taxon>Pristhesancus</taxon>
    </lineage>
</organism>
<dbReference type="SUPFAM" id="SSF57095">
    <property type="entry name" value="Scorpion toxin-like"/>
    <property type="match status" value="1"/>
</dbReference>
<evidence type="ECO:0000313" key="4">
    <source>
        <dbReference type="EMBL" id="ATU82877.1"/>
    </source>
</evidence>
<evidence type="ECO:0000259" key="3">
    <source>
        <dbReference type="Pfam" id="PF01097"/>
    </source>
</evidence>